<dbReference type="EMBL" id="CM032185">
    <property type="protein sequence ID" value="KAG7092730.1"/>
    <property type="molecule type" value="Genomic_DNA"/>
</dbReference>
<keyword evidence="3" id="KW-1185">Reference proteome</keyword>
<feature type="region of interest" description="Disordered" evidence="1">
    <location>
        <begin position="565"/>
        <end position="603"/>
    </location>
</feature>
<feature type="region of interest" description="Disordered" evidence="1">
    <location>
        <begin position="394"/>
        <end position="418"/>
    </location>
</feature>
<dbReference type="GeneID" id="66078135"/>
<gene>
    <name evidence="2" type="ORF">E1B28_009059</name>
</gene>
<protein>
    <recommendedName>
        <fullName evidence="4">DUF3835 domain-containing protein</fullName>
    </recommendedName>
</protein>
<comment type="caution">
    <text evidence="2">The sequence shown here is derived from an EMBL/GenBank/DDBJ whole genome shotgun (WGS) entry which is preliminary data.</text>
</comment>
<organism evidence="2 3">
    <name type="scientific">Marasmius oreades</name>
    <name type="common">fairy-ring Marasmius</name>
    <dbReference type="NCBI Taxonomy" id="181124"/>
    <lineage>
        <taxon>Eukaryota</taxon>
        <taxon>Fungi</taxon>
        <taxon>Dikarya</taxon>
        <taxon>Basidiomycota</taxon>
        <taxon>Agaricomycotina</taxon>
        <taxon>Agaricomycetes</taxon>
        <taxon>Agaricomycetidae</taxon>
        <taxon>Agaricales</taxon>
        <taxon>Marasmiineae</taxon>
        <taxon>Marasmiaceae</taxon>
        <taxon>Marasmius</taxon>
    </lineage>
</organism>
<feature type="compositionally biased region" description="Acidic residues" evidence="1">
    <location>
        <begin position="270"/>
        <end position="279"/>
    </location>
</feature>
<dbReference type="RefSeq" id="XP_043009200.1">
    <property type="nucleotide sequence ID" value="XM_043153915.1"/>
</dbReference>
<evidence type="ECO:0000256" key="1">
    <source>
        <dbReference type="SAM" id="MobiDB-lite"/>
    </source>
</evidence>
<feature type="compositionally biased region" description="Low complexity" evidence="1">
    <location>
        <begin position="355"/>
        <end position="372"/>
    </location>
</feature>
<dbReference type="AlphaFoldDB" id="A0A9P7RZU3"/>
<accession>A0A9P7RZU3</accession>
<dbReference type="Proteomes" id="UP001049176">
    <property type="component" value="Chromosome 5"/>
</dbReference>
<dbReference type="OrthoDB" id="21413at2759"/>
<feature type="compositionally biased region" description="Basic and acidic residues" evidence="1">
    <location>
        <begin position="394"/>
        <end position="403"/>
    </location>
</feature>
<feature type="region of interest" description="Disordered" evidence="1">
    <location>
        <begin position="434"/>
        <end position="513"/>
    </location>
</feature>
<proteinExistence type="predicted"/>
<feature type="region of interest" description="Disordered" evidence="1">
    <location>
        <begin position="328"/>
        <end position="372"/>
    </location>
</feature>
<name>A0A9P7RZU3_9AGAR</name>
<evidence type="ECO:0000313" key="2">
    <source>
        <dbReference type="EMBL" id="KAG7092730.1"/>
    </source>
</evidence>
<evidence type="ECO:0000313" key="3">
    <source>
        <dbReference type="Proteomes" id="UP001049176"/>
    </source>
</evidence>
<reference evidence="2" key="1">
    <citation type="journal article" date="2021" name="Genome Biol. Evol.">
        <title>The assembled and annotated genome of the fairy-ring fungus Marasmius oreades.</title>
        <authorList>
            <person name="Hiltunen M."/>
            <person name="Ament-Velasquez S.L."/>
            <person name="Johannesson H."/>
        </authorList>
    </citation>
    <scope>NUCLEOTIDE SEQUENCE</scope>
    <source>
        <strain evidence="2">03SP1</strain>
    </source>
</reference>
<feature type="compositionally biased region" description="Polar residues" evidence="1">
    <location>
        <begin position="337"/>
        <end position="350"/>
    </location>
</feature>
<feature type="compositionally biased region" description="Polar residues" evidence="1">
    <location>
        <begin position="188"/>
        <end position="198"/>
    </location>
</feature>
<feature type="compositionally biased region" description="Basic and acidic residues" evidence="1">
    <location>
        <begin position="165"/>
        <end position="183"/>
    </location>
</feature>
<feature type="compositionally biased region" description="Low complexity" evidence="1">
    <location>
        <begin position="486"/>
        <end position="498"/>
    </location>
</feature>
<dbReference type="KEGG" id="more:E1B28_009059"/>
<feature type="region of interest" description="Disordered" evidence="1">
    <location>
        <begin position="50"/>
        <end position="291"/>
    </location>
</feature>
<feature type="compositionally biased region" description="Basic and acidic residues" evidence="1">
    <location>
        <begin position="115"/>
        <end position="151"/>
    </location>
</feature>
<evidence type="ECO:0008006" key="4">
    <source>
        <dbReference type="Google" id="ProtNLM"/>
    </source>
</evidence>
<sequence>MANVQSDVQGLQNLLQSIAPEAVQDVTPEALQRLSEKLSELMGEDVARTAFSGADQGVPLVDITEPGSSKSSKKEVSLEEEPPLIPLSSLSPFERANHRRERDRILDLLEQEEEQGQRKADEAERLERQASLEKRREAAKPELDKMKTMKETHKKMGKALMRSMAEARENVEAKPKKEQEDALVHQQVAGTASSQKKTVSFADEDASAPHSTSPPNDWGDLSKGKLRPSPLPNLTGNDSELLMKKNVVERIPGSGQITGQLETKEREADSELPPESDSDQGDHPDTDQYLEVDDLDLDFAFHQREIALAYQEKRGKIGEEAAFALTSLNHEPDEELSSGNSKAKISASESRANRLASASLTSAPSSSQSLGTSVIPVAGADTLKRVIRMGDIDEGGRLVGSEHESEDEDHATMNEQEQEAVQEVVELLKKGQVYNMGPGGDLHTVPPGKVKTAPFTMPTEPPPSVVKQKEKTPSKFKLAKSQNRASTSSSNEVSGSNTPLSTAERSSPKLPGVTELVVPSSSFLKGTMVEAPPFFSNAGSKVIESPSISFPATRLQRPPAVMAAAVKEKEATKAGDGTGDAQPPPPLSDRPPKRISRFKAERM</sequence>